<dbReference type="PROSITE" id="PS50032">
    <property type="entry name" value="KA1"/>
    <property type="match status" value="1"/>
</dbReference>
<dbReference type="InterPro" id="IPR028375">
    <property type="entry name" value="KA1/Ssp2_C"/>
</dbReference>
<comment type="caution">
    <text evidence="11">The sequence shown here is derived from an EMBL/GenBank/DDBJ whole genome shotgun (WGS) entry which is preliminary data.</text>
</comment>
<evidence type="ECO:0000313" key="11">
    <source>
        <dbReference type="EMBL" id="KAJ7634671.1"/>
    </source>
</evidence>
<dbReference type="InterPro" id="IPR001772">
    <property type="entry name" value="KA1_dom"/>
</dbReference>
<gene>
    <name evidence="11" type="ORF">FB45DRAFT_744072</name>
</gene>
<dbReference type="SUPFAM" id="SSF103243">
    <property type="entry name" value="KA1-like"/>
    <property type="match status" value="1"/>
</dbReference>
<feature type="compositionally biased region" description="Polar residues" evidence="9">
    <location>
        <begin position="142"/>
        <end position="151"/>
    </location>
</feature>
<evidence type="ECO:0000256" key="6">
    <source>
        <dbReference type="ARBA" id="ARBA00022840"/>
    </source>
</evidence>
<dbReference type="EMBL" id="JARKIF010000007">
    <property type="protein sequence ID" value="KAJ7634671.1"/>
    <property type="molecule type" value="Genomic_DNA"/>
</dbReference>
<proteinExistence type="predicted"/>
<evidence type="ECO:0000256" key="2">
    <source>
        <dbReference type="ARBA" id="ARBA00022527"/>
    </source>
</evidence>
<protein>
    <recommendedName>
        <fullName evidence="1">non-specific serine/threonine protein kinase</fullName>
        <ecNumber evidence="1">2.7.11.1</ecNumber>
    </recommendedName>
</protein>
<dbReference type="GO" id="GO:0005524">
    <property type="term" value="F:ATP binding"/>
    <property type="evidence" value="ECO:0007669"/>
    <property type="project" value="UniProtKB-KW"/>
</dbReference>
<keyword evidence="5" id="KW-0418">Kinase</keyword>
<dbReference type="EC" id="2.7.11.1" evidence="1"/>
<evidence type="ECO:0000256" key="8">
    <source>
        <dbReference type="ARBA" id="ARBA00048679"/>
    </source>
</evidence>
<dbReference type="Pfam" id="PF02149">
    <property type="entry name" value="KA1"/>
    <property type="match status" value="1"/>
</dbReference>
<keyword evidence="2" id="KW-0723">Serine/threonine-protein kinase</keyword>
<feature type="region of interest" description="Disordered" evidence="9">
    <location>
        <begin position="98"/>
        <end position="151"/>
    </location>
</feature>
<evidence type="ECO:0000256" key="4">
    <source>
        <dbReference type="ARBA" id="ARBA00022741"/>
    </source>
</evidence>
<dbReference type="Gene3D" id="3.30.310.80">
    <property type="entry name" value="Kinase associated domain 1, KA1"/>
    <property type="match status" value="1"/>
</dbReference>
<accession>A0AAD7FNU9</accession>
<evidence type="ECO:0000256" key="7">
    <source>
        <dbReference type="ARBA" id="ARBA00047899"/>
    </source>
</evidence>
<sequence>MPPQSPGGPFLVTPGTTEHRQRTTSAVSITSLFRRSAGVTGSSTGGSKSAPRVHHGAVDQEMITAGKPPEVMRYLSEVLSEMGMDVEVEGDYKYRCSRPAKRRDRRDVSDAPVGGGSRVFLGVLGRRQPSPARAAPPPENDPGNSSSALSGEQTLRSDTVYGDASEDVGDEVRFSVELTRLDRLKDTHSVDVRRLKGNLKSYKFIYDTLRM</sequence>
<evidence type="ECO:0000256" key="3">
    <source>
        <dbReference type="ARBA" id="ARBA00022679"/>
    </source>
</evidence>
<evidence type="ECO:0000259" key="10">
    <source>
        <dbReference type="PROSITE" id="PS50032"/>
    </source>
</evidence>
<dbReference type="AlphaFoldDB" id="A0AAD7FNU9"/>
<feature type="compositionally biased region" description="Low complexity" evidence="9">
    <location>
        <begin position="36"/>
        <end position="50"/>
    </location>
</feature>
<dbReference type="Proteomes" id="UP001221142">
    <property type="component" value="Unassembled WGS sequence"/>
</dbReference>
<comment type="catalytic activity">
    <reaction evidence="8">
        <text>L-seryl-[protein] + ATP = O-phospho-L-seryl-[protein] + ADP + H(+)</text>
        <dbReference type="Rhea" id="RHEA:17989"/>
        <dbReference type="Rhea" id="RHEA-COMP:9863"/>
        <dbReference type="Rhea" id="RHEA-COMP:11604"/>
        <dbReference type="ChEBI" id="CHEBI:15378"/>
        <dbReference type="ChEBI" id="CHEBI:29999"/>
        <dbReference type="ChEBI" id="CHEBI:30616"/>
        <dbReference type="ChEBI" id="CHEBI:83421"/>
        <dbReference type="ChEBI" id="CHEBI:456216"/>
        <dbReference type="EC" id="2.7.11.1"/>
    </reaction>
</comment>
<keyword evidence="4" id="KW-0547">Nucleotide-binding</keyword>
<evidence type="ECO:0000256" key="5">
    <source>
        <dbReference type="ARBA" id="ARBA00022777"/>
    </source>
</evidence>
<keyword evidence="3" id="KW-0808">Transferase</keyword>
<dbReference type="GO" id="GO:0004674">
    <property type="term" value="F:protein serine/threonine kinase activity"/>
    <property type="evidence" value="ECO:0007669"/>
    <property type="project" value="UniProtKB-KW"/>
</dbReference>
<organism evidence="11 12">
    <name type="scientific">Roridomyces roridus</name>
    <dbReference type="NCBI Taxonomy" id="1738132"/>
    <lineage>
        <taxon>Eukaryota</taxon>
        <taxon>Fungi</taxon>
        <taxon>Dikarya</taxon>
        <taxon>Basidiomycota</taxon>
        <taxon>Agaricomycotina</taxon>
        <taxon>Agaricomycetes</taxon>
        <taxon>Agaricomycetidae</taxon>
        <taxon>Agaricales</taxon>
        <taxon>Marasmiineae</taxon>
        <taxon>Mycenaceae</taxon>
        <taxon>Roridomyces</taxon>
    </lineage>
</organism>
<name>A0AAD7FNU9_9AGAR</name>
<evidence type="ECO:0000313" key="12">
    <source>
        <dbReference type="Proteomes" id="UP001221142"/>
    </source>
</evidence>
<evidence type="ECO:0000256" key="1">
    <source>
        <dbReference type="ARBA" id="ARBA00012513"/>
    </source>
</evidence>
<comment type="catalytic activity">
    <reaction evidence="7">
        <text>L-threonyl-[protein] + ATP = O-phospho-L-threonyl-[protein] + ADP + H(+)</text>
        <dbReference type="Rhea" id="RHEA:46608"/>
        <dbReference type="Rhea" id="RHEA-COMP:11060"/>
        <dbReference type="Rhea" id="RHEA-COMP:11605"/>
        <dbReference type="ChEBI" id="CHEBI:15378"/>
        <dbReference type="ChEBI" id="CHEBI:30013"/>
        <dbReference type="ChEBI" id="CHEBI:30616"/>
        <dbReference type="ChEBI" id="CHEBI:61977"/>
        <dbReference type="ChEBI" id="CHEBI:456216"/>
        <dbReference type="EC" id="2.7.11.1"/>
    </reaction>
</comment>
<keyword evidence="12" id="KW-1185">Reference proteome</keyword>
<feature type="domain" description="KA1" evidence="10">
    <location>
        <begin position="165"/>
        <end position="211"/>
    </location>
</feature>
<reference evidence="11" key="1">
    <citation type="submission" date="2023-03" db="EMBL/GenBank/DDBJ databases">
        <title>Massive genome expansion in bonnet fungi (Mycena s.s.) driven by repeated elements and novel gene families across ecological guilds.</title>
        <authorList>
            <consortium name="Lawrence Berkeley National Laboratory"/>
            <person name="Harder C.B."/>
            <person name="Miyauchi S."/>
            <person name="Viragh M."/>
            <person name="Kuo A."/>
            <person name="Thoen E."/>
            <person name="Andreopoulos B."/>
            <person name="Lu D."/>
            <person name="Skrede I."/>
            <person name="Drula E."/>
            <person name="Henrissat B."/>
            <person name="Morin E."/>
            <person name="Kohler A."/>
            <person name="Barry K."/>
            <person name="LaButti K."/>
            <person name="Morin E."/>
            <person name="Salamov A."/>
            <person name="Lipzen A."/>
            <person name="Mereny Z."/>
            <person name="Hegedus B."/>
            <person name="Baldrian P."/>
            <person name="Stursova M."/>
            <person name="Weitz H."/>
            <person name="Taylor A."/>
            <person name="Grigoriev I.V."/>
            <person name="Nagy L.G."/>
            <person name="Martin F."/>
            <person name="Kauserud H."/>
        </authorList>
    </citation>
    <scope>NUCLEOTIDE SEQUENCE</scope>
    <source>
        <strain evidence="11">9284</strain>
    </source>
</reference>
<keyword evidence="6" id="KW-0067">ATP-binding</keyword>
<evidence type="ECO:0000256" key="9">
    <source>
        <dbReference type="SAM" id="MobiDB-lite"/>
    </source>
</evidence>
<feature type="region of interest" description="Disordered" evidence="9">
    <location>
        <begin position="1"/>
        <end position="64"/>
    </location>
</feature>
<feature type="compositionally biased region" description="Polar residues" evidence="9">
    <location>
        <begin position="23"/>
        <end position="33"/>
    </location>
</feature>